<dbReference type="InterPro" id="IPR013783">
    <property type="entry name" value="Ig-like_fold"/>
</dbReference>
<comment type="caution">
    <text evidence="7">The sequence shown here is derived from an EMBL/GenBank/DDBJ whole genome shotgun (WGS) entry which is preliminary data.</text>
</comment>
<keyword evidence="4" id="KW-0969">Cilium</keyword>
<dbReference type="PANTHER" id="PTHR37833:SF1">
    <property type="entry name" value="SIGNAL PEPTIDE PROTEIN"/>
    <property type="match status" value="1"/>
</dbReference>
<evidence type="ECO:0000313" key="8">
    <source>
        <dbReference type="Proteomes" id="UP000003167"/>
    </source>
</evidence>
<accession>H1HIU2</accession>
<dbReference type="InterPro" id="IPR053879">
    <property type="entry name" value="HYDIN_VesB_CFA65-like_Ig"/>
</dbReference>
<dbReference type="PANTHER" id="PTHR37833">
    <property type="entry name" value="LIPOPROTEIN-RELATED"/>
    <property type="match status" value="1"/>
</dbReference>
<dbReference type="InterPro" id="IPR011467">
    <property type="entry name" value="DUF1573"/>
</dbReference>
<evidence type="ECO:0000256" key="2">
    <source>
        <dbReference type="ARBA" id="ARBA00004496"/>
    </source>
</evidence>
<dbReference type="Proteomes" id="UP000003167">
    <property type="component" value="Unassembled WGS sequence"/>
</dbReference>
<evidence type="ECO:0000256" key="4">
    <source>
        <dbReference type="ARBA" id="ARBA00023069"/>
    </source>
</evidence>
<reference evidence="7 8" key="1">
    <citation type="submission" date="2011-12" db="EMBL/GenBank/DDBJ databases">
        <title>The Genome Sequence of Prevotella maculosa OT 289.</title>
        <authorList>
            <consortium name="The Broad Institute Genome Sequencing Platform"/>
            <person name="Earl A."/>
            <person name="Ward D."/>
            <person name="Feldgarden M."/>
            <person name="Gevers D."/>
            <person name="Izard J."/>
            <person name="Blanton J.M."/>
            <person name="Mathney J."/>
            <person name="Tanner A.C."/>
            <person name="Dewhirst F.E."/>
            <person name="Young S.K."/>
            <person name="Zeng Q."/>
            <person name="Gargeya S."/>
            <person name="Fitzgerald M."/>
            <person name="Haas B."/>
            <person name="Abouelleil A."/>
            <person name="Alvarado L."/>
            <person name="Arachchi H.M."/>
            <person name="Berlin A."/>
            <person name="Chapman S.B."/>
            <person name="Gearin G."/>
            <person name="Goldberg J."/>
            <person name="Griggs A."/>
            <person name="Gujja S."/>
            <person name="Hansen M."/>
            <person name="Heiman D."/>
            <person name="Howarth C."/>
            <person name="Larimer J."/>
            <person name="Lui A."/>
            <person name="MacDonald P.J.P."/>
            <person name="McCowen C."/>
            <person name="Montmayeur A."/>
            <person name="Murphy C."/>
            <person name="Neiman D."/>
            <person name="Pearson M."/>
            <person name="Priest M."/>
            <person name="Roberts A."/>
            <person name="Saif S."/>
            <person name="Shea T."/>
            <person name="Sisk P."/>
            <person name="Stolte C."/>
            <person name="Sykes S."/>
            <person name="Wortman J."/>
            <person name="Nusbaum C."/>
            <person name="Birren B."/>
        </authorList>
    </citation>
    <scope>NUCLEOTIDE SEQUENCE [LARGE SCALE GENOMIC DNA]</scope>
    <source>
        <strain evidence="7 8">OT 289</strain>
    </source>
</reference>
<proteinExistence type="predicted"/>
<evidence type="ECO:0000256" key="1">
    <source>
        <dbReference type="ARBA" id="ARBA00004138"/>
    </source>
</evidence>
<feature type="domain" description="HYDIN/VesB/CFA65-like Ig-like" evidence="6">
    <location>
        <begin position="241"/>
        <end position="339"/>
    </location>
</feature>
<dbReference type="Pfam" id="PF22544">
    <property type="entry name" value="HYDIN_VesB_CFA65-like_Ig"/>
    <property type="match status" value="1"/>
</dbReference>
<protein>
    <recommendedName>
        <fullName evidence="6">HYDIN/VesB/CFA65-like Ig-like domain-containing protein</fullName>
    </recommendedName>
</protein>
<evidence type="ECO:0000256" key="5">
    <source>
        <dbReference type="ARBA" id="ARBA00023273"/>
    </source>
</evidence>
<dbReference type="AlphaFoldDB" id="H1HIU2"/>
<dbReference type="Gene3D" id="2.60.40.10">
    <property type="entry name" value="Immunoglobulins"/>
    <property type="match status" value="2"/>
</dbReference>
<evidence type="ECO:0000256" key="3">
    <source>
        <dbReference type="ARBA" id="ARBA00022490"/>
    </source>
</evidence>
<gene>
    <name evidence="7" type="ORF">HMPREF9944_00086</name>
</gene>
<evidence type="ECO:0000259" key="6">
    <source>
        <dbReference type="Pfam" id="PF22544"/>
    </source>
</evidence>
<organism evidence="7 8">
    <name type="scientific">Segatella maculosa OT 289</name>
    <dbReference type="NCBI Taxonomy" id="999422"/>
    <lineage>
        <taxon>Bacteria</taxon>
        <taxon>Pseudomonadati</taxon>
        <taxon>Bacteroidota</taxon>
        <taxon>Bacteroidia</taxon>
        <taxon>Bacteroidales</taxon>
        <taxon>Prevotellaceae</taxon>
        <taxon>Segatella</taxon>
    </lineage>
</organism>
<comment type="subcellular location">
    <subcellularLocation>
        <location evidence="1">Cell projection</location>
        <location evidence="1">Cilium</location>
    </subcellularLocation>
    <subcellularLocation>
        <location evidence="2">Cytoplasm</location>
    </subcellularLocation>
</comment>
<dbReference type="Pfam" id="PF07610">
    <property type="entry name" value="DUF1573"/>
    <property type="match status" value="1"/>
</dbReference>
<dbReference type="EMBL" id="AGEK01000005">
    <property type="protein sequence ID" value="EHO74849.1"/>
    <property type="molecule type" value="Genomic_DNA"/>
</dbReference>
<dbReference type="STRING" id="999422.HMPREF9944_00086"/>
<sequence length="341" mass="37591">MLLALLPAQAQRISTEQKTINVGQVLYKTPVSADFKLKNKSLKTLRIREVKTSCGCTTASYPETVGMGKEFTITAVYDARTLGHFNKQLAIYAGREPLILTLQGEVVSEIKDFAGNYPFTLGELKTDANDCEFDDVNKGDRPTKRIHIFNNSDKTAQPLFMHLPDYLTAEISPSRIAPRHAGVATLTLDSRKLRDFGLTQTNIYLGFAPGEKVSEATLIPVSTVLLPDFQHTAEHPNGLAPQIKLSADSLTLGSFNGRPRLKGEIELSNIGNAPLEVRNLQMFTSGLEISLSKTTIEPHTQAKLKITAIADQLKTAKRTPRILMITNDPRKPKVVIKINVN</sequence>
<dbReference type="HOGENOM" id="CLU_051681_0_0_10"/>
<dbReference type="GO" id="GO:0005737">
    <property type="term" value="C:cytoplasm"/>
    <property type="evidence" value="ECO:0007669"/>
    <property type="project" value="UniProtKB-SubCell"/>
</dbReference>
<name>H1HIU2_9BACT</name>
<keyword evidence="3" id="KW-0963">Cytoplasm</keyword>
<evidence type="ECO:0000313" key="7">
    <source>
        <dbReference type="EMBL" id="EHO74849.1"/>
    </source>
</evidence>
<dbReference type="PATRIC" id="fig|999422.3.peg.84"/>
<dbReference type="OrthoDB" id="1466304at2"/>
<keyword evidence="8" id="KW-1185">Reference proteome</keyword>
<keyword evidence="5" id="KW-0966">Cell projection</keyword>